<dbReference type="InterPro" id="IPR041122">
    <property type="entry name" value="RecJ_OB"/>
</dbReference>
<name>A0A1F5G4Z1_9BACT</name>
<feature type="domain" description="RecJ OB" evidence="8">
    <location>
        <begin position="437"/>
        <end position="539"/>
    </location>
</feature>
<comment type="similarity">
    <text evidence="1">Belongs to the RecJ family.</text>
</comment>
<evidence type="ECO:0000256" key="1">
    <source>
        <dbReference type="ARBA" id="ARBA00005915"/>
    </source>
</evidence>
<dbReference type="AlphaFoldDB" id="A0A1F5G4Z1"/>
<dbReference type="InterPro" id="IPR003156">
    <property type="entry name" value="DHHA1_dom"/>
</dbReference>
<evidence type="ECO:0000256" key="5">
    <source>
        <dbReference type="ARBA" id="ARBA00022839"/>
    </source>
</evidence>
<dbReference type="Pfam" id="PF01368">
    <property type="entry name" value="DHH"/>
    <property type="match status" value="1"/>
</dbReference>
<dbReference type="STRING" id="1797711.A2870_00330"/>
<organism evidence="9 10">
    <name type="scientific">Candidatus Curtissbacteria bacterium RIFCSPHIGHO2_01_FULL_41_11</name>
    <dbReference type="NCBI Taxonomy" id="1797711"/>
    <lineage>
        <taxon>Bacteria</taxon>
        <taxon>Candidatus Curtissiibacteriota</taxon>
    </lineage>
</organism>
<feature type="domain" description="DHHA1" evidence="7">
    <location>
        <begin position="329"/>
        <end position="423"/>
    </location>
</feature>
<evidence type="ECO:0000256" key="2">
    <source>
        <dbReference type="ARBA" id="ARBA00019841"/>
    </source>
</evidence>
<dbReference type="PANTHER" id="PTHR30255">
    <property type="entry name" value="SINGLE-STRANDED-DNA-SPECIFIC EXONUCLEASE RECJ"/>
    <property type="match status" value="1"/>
</dbReference>
<evidence type="ECO:0000256" key="4">
    <source>
        <dbReference type="ARBA" id="ARBA00022801"/>
    </source>
</evidence>
<evidence type="ECO:0000259" key="6">
    <source>
        <dbReference type="Pfam" id="PF01368"/>
    </source>
</evidence>
<dbReference type="InterPro" id="IPR004610">
    <property type="entry name" value="RecJ"/>
</dbReference>
<dbReference type="PANTHER" id="PTHR30255:SF2">
    <property type="entry name" value="SINGLE-STRANDED-DNA-SPECIFIC EXONUCLEASE RECJ"/>
    <property type="match status" value="1"/>
</dbReference>
<sequence>MTRAYEWKIRAKAPDKKSPKWLLEILAKNRGLDTKKKLNEFLNPTLEIILNVKLSQIEKGRQRIVTAIKKNQNIAIYCDYDADGLCAAAIMWETLHDLGAKVMPYVPHRITEGYGLSKQGILKLKKEQNIDLIITVDQGVTAVEQVRYAKELGIDIVITDHHVLPKNQPQPTALVHSTELCGAGVSWRLAWEIVESQKPSYKDQLLEKLELAALATVADLVPLIGANRAIVKLGLEQIAKTKRPGIKALIRASNITWPVTTHEIGHIIAPRINAMGRIEHGLDSLRLLCARSQNKADSLAQILSKTNTRRQDLTTKAINHARSLVEEEVLIGVVQHDTWHEGVIGLVASRLVESFYRPMIVISRGKKFSKGSARSIPGFNIIEAIRASSQYLVDAGGHPMAAGFTIETQHIEVFKDSINKYARKIITEEILARRLEIECELETDDINMENLKTAEIFEPFGVANPQPLFMTKNMTVKDVRGVGPESIHLKLYIDSINAIGFHLGEFRSQIRPGYKIDLVYTIAEDRYAANGTIQLKVKDLRINHLGNHS</sequence>
<dbReference type="InterPro" id="IPR001667">
    <property type="entry name" value="DDH_dom"/>
</dbReference>
<accession>A0A1F5G4Z1</accession>
<dbReference type="Proteomes" id="UP000179102">
    <property type="component" value="Unassembled WGS sequence"/>
</dbReference>
<reference evidence="9 10" key="1">
    <citation type="journal article" date="2016" name="Nat. Commun.">
        <title>Thousands of microbial genomes shed light on interconnected biogeochemical processes in an aquifer system.</title>
        <authorList>
            <person name="Anantharaman K."/>
            <person name="Brown C.T."/>
            <person name="Hug L.A."/>
            <person name="Sharon I."/>
            <person name="Castelle C.J."/>
            <person name="Probst A.J."/>
            <person name="Thomas B.C."/>
            <person name="Singh A."/>
            <person name="Wilkins M.J."/>
            <person name="Karaoz U."/>
            <person name="Brodie E.L."/>
            <person name="Williams K.H."/>
            <person name="Hubbard S.S."/>
            <person name="Banfield J.F."/>
        </authorList>
    </citation>
    <scope>NUCLEOTIDE SEQUENCE [LARGE SCALE GENOMIC DNA]</scope>
</reference>
<dbReference type="GO" id="GO:0006281">
    <property type="term" value="P:DNA repair"/>
    <property type="evidence" value="ECO:0007669"/>
    <property type="project" value="InterPro"/>
</dbReference>
<dbReference type="Gene3D" id="3.10.310.30">
    <property type="match status" value="1"/>
</dbReference>
<dbReference type="GO" id="GO:0003676">
    <property type="term" value="F:nucleic acid binding"/>
    <property type="evidence" value="ECO:0007669"/>
    <property type="project" value="InterPro"/>
</dbReference>
<dbReference type="Pfam" id="PF02272">
    <property type="entry name" value="DHHA1"/>
    <property type="match status" value="1"/>
</dbReference>
<comment type="caution">
    <text evidence="9">The sequence shown here is derived from an EMBL/GenBank/DDBJ whole genome shotgun (WGS) entry which is preliminary data.</text>
</comment>
<evidence type="ECO:0000256" key="3">
    <source>
        <dbReference type="ARBA" id="ARBA00022722"/>
    </source>
</evidence>
<evidence type="ECO:0000259" key="7">
    <source>
        <dbReference type="Pfam" id="PF02272"/>
    </source>
</evidence>
<keyword evidence="3" id="KW-0540">Nuclease</keyword>
<dbReference type="Pfam" id="PF17768">
    <property type="entry name" value="RecJ_OB"/>
    <property type="match status" value="1"/>
</dbReference>
<dbReference type="EMBL" id="MFAZ01000026">
    <property type="protein sequence ID" value="OGD86918.1"/>
    <property type="molecule type" value="Genomic_DNA"/>
</dbReference>
<gene>
    <name evidence="9" type="ORF">A2870_00330</name>
</gene>
<dbReference type="NCBIfam" id="TIGR00644">
    <property type="entry name" value="recJ"/>
    <property type="match status" value="1"/>
</dbReference>
<dbReference type="SUPFAM" id="SSF64182">
    <property type="entry name" value="DHH phosphoesterases"/>
    <property type="match status" value="1"/>
</dbReference>
<evidence type="ECO:0000259" key="8">
    <source>
        <dbReference type="Pfam" id="PF17768"/>
    </source>
</evidence>
<proteinExistence type="inferred from homology"/>
<dbReference type="GO" id="GO:0008409">
    <property type="term" value="F:5'-3' exonuclease activity"/>
    <property type="evidence" value="ECO:0007669"/>
    <property type="project" value="InterPro"/>
</dbReference>
<dbReference type="Gene3D" id="3.90.1640.30">
    <property type="match status" value="1"/>
</dbReference>
<keyword evidence="4" id="KW-0378">Hydrolase</keyword>
<evidence type="ECO:0000313" key="9">
    <source>
        <dbReference type="EMBL" id="OGD86918.1"/>
    </source>
</evidence>
<dbReference type="GO" id="GO:0006310">
    <property type="term" value="P:DNA recombination"/>
    <property type="evidence" value="ECO:0007669"/>
    <property type="project" value="InterPro"/>
</dbReference>
<protein>
    <recommendedName>
        <fullName evidence="2">Single-stranded-DNA-specific exonuclease RecJ</fullName>
    </recommendedName>
</protein>
<dbReference type="InterPro" id="IPR051673">
    <property type="entry name" value="SSDNA_exonuclease_RecJ"/>
</dbReference>
<keyword evidence="5 9" id="KW-0269">Exonuclease</keyword>
<feature type="domain" description="DDH" evidence="6">
    <location>
        <begin position="73"/>
        <end position="212"/>
    </location>
</feature>
<dbReference type="InterPro" id="IPR038763">
    <property type="entry name" value="DHH_sf"/>
</dbReference>
<evidence type="ECO:0000313" key="10">
    <source>
        <dbReference type="Proteomes" id="UP000179102"/>
    </source>
</evidence>